<dbReference type="Proteomes" id="UP001552299">
    <property type="component" value="Unassembled WGS sequence"/>
</dbReference>
<organism evidence="1 2">
    <name type="scientific">Dendrobium thyrsiflorum</name>
    <name type="common">Pinecone-like raceme dendrobium</name>
    <name type="synonym">Orchid</name>
    <dbReference type="NCBI Taxonomy" id="117978"/>
    <lineage>
        <taxon>Eukaryota</taxon>
        <taxon>Viridiplantae</taxon>
        <taxon>Streptophyta</taxon>
        <taxon>Embryophyta</taxon>
        <taxon>Tracheophyta</taxon>
        <taxon>Spermatophyta</taxon>
        <taxon>Magnoliopsida</taxon>
        <taxon>Liliopsida</taxon>
        <taxon>Asparagales</taxon>
        <taxon>Orchidaceae</taxon>
        <taxon>Epidendroideae</taxon>
        <taxon>Malaxideae</taxon>
        <taxon>Dendrobiinae</taxon>
        <taxon>Dendrobium</taxon>
    </lineage>
</organism>
<dbReference type="AlphaFoldDB" id="A0ABD0U6S0"/>
<name>A0ABD0U6S0_DENTH</name>
<sequence length="259" mass="27230">MAVNRIKDPGFLDGKVKSRSFRDALSGESSSPVFPRLKFLLTTDPPSSCLPTVNDGGGNLGGVVVNPVCDEILEINVVVPSLLGIGVPSLPQCDVIFLSLGDFVLPQLNNQENLDMPSINSDEVVGESALAVSNVDMQRDVGVNCENEIGNTLADGMVSNNNNLEESMLPSHIGIVGDMEVPLLGGPEGALVDFPLVVMSPKGLLAQFVHPSGITCSGFSDRDAVPSPPSSVEGDDFGDDLSFQDLYSLNVGKRANASF</sequence>
<proteinExistence type="predicted"/>
<keyword evidence="2" id="KW-1185">Reference proteome</keyword>
<evidence type="ECO:0000313" key="1">
    <source>
        <dbReference type="EMBL" id="KAL0908344.1"/>
    </source>
</evidence>
<protein>
    <submittedName>
        <fullName evidence="1">Uncharacterized protein</fullName>
    </submittedName>
</protein>
<dbReference type="EMBL" id="JANQDX010000017">
    <property type="protein sequence ID" value="KAL0908344.1"/>
    <property type="molecule type" value="Genomic_DNA"/>
</dbReference>
<gene>
    <name evidence="1" type="ORF">M5K25_022833</name>
</gene>
<reference evidence="1 2" key="1">
    <citation type="journal article" date="2024" name="Plant Biotechnol. J.">
        <title>Dendrobium thyrsiflorum genome and its molecular insights into genes involved in important horticultural traits.</title>
        <authorList>
            <person name="Chen B."/>
            <person name="Wang J.Y."/>
            <person name="Zheng P.J."/>
            <person name="Li K.L."/>
            <person name="Liang Y.M."/>
            <person name="Chen X.F."/>
            <person name="Zhang C."/>
            <person name="Zhao X."/>
            <person name="He X."/>
            <person name="Zhang G.Q."/>
            <person name="Liu Z.J."/>
            <person name="Xu Q."/>
        </authorList>
    </citation>
    <scope>NUCLEOTIDE SEQUENCE [LARGE SCALE GENOMIC DNA]</scope>
    <source>
        <strain evidence="1">GZMU011</strain>
    </source>
</reference>
<evidence type="ECO:0000313" key="2">
    <source>
        <dbReference type="Proteomes" id="UP001552299"/>
    </source>
</evidence>
<accession>A0ABD0U6S0</accession>
<comment type="caution">
    <text evidence="1">The sequence shown here is derived from an EMBL/GenBank/DDBJ whole genome shotgun (WGS) entry which is preliminary data.</text>
</comment>